<dbReference type="Proteomes" id="UP000521017">
    <property type="component" value="Unassembled WGS sequence"/>
</dbReference>
<dbReference type="RefSeq" id="WP_184626394.1">
    <property type="nucleotide sequence ID" value="NZ_JACHCC010000008.1"/>
</dbReference>
<organism evidence="1 2">
    <name type="scientific">Pedobacter cryoconitis</name>
    <dbReference type="NCBI Taxonomy" id="188932"/>
    <lineage>
        <taxon>Bacteria</taxon>
        <taxon>Pseudomonadati</taxon>
        <taxon>Bacteroidota</taxon>
        <taxon>Sphingobacteriia</taxon>
        <taxon>Sphingobacteriales</taxon>
        <taxon>Sphingobacteriaceae</taxon>
        <taxon>Pedobacter</taxon>
    </lineage>
</organism>
<evidence type="ECO:0008006" key="3">
    <source>
        <dbReference type="Google" id="ProtNLM"/>
    </source>
</evidence>
<comment type="caution">
    <text evidence="1">The sequence shown here is derived from an EMBL/GenBank/DDBJ whole genome shotgun (WGS) entry which is preliminary data.</text>
</comment>
<evidence type="ECO:0000313" key="2">
    <source>
        <dbReference type="Proteomes" id="UP000521017"/>
    </source>
</evidence>
<reference evidence="1 2" key="1">
    <citation type="submission" date="2020-08" db="EMBL/GenBank/DDBJ databases">
        <title>Genomic Encyclopedia of Type Strains, Phase IV (KMG-V): Genome sequencing to study the core and pangenomes of soil and plant-associated prokaryotes.</title>
        <authorList>
            <person name="Whitman W."/>
        </authorList>
    </citation>
    <scope>NUCLEOTIDE SEQUENCE [LARGE SCALE GENOMIC DNA]</scope>
    <source>
        <strain evidence="1 2">M2T3</strain>
    </source>
</reference>
<evidence type="ECO:0000313" key="1">
    <source>
        <dbReference type="EMBL" id="MBB6501032.1"/>
    </source>
</evidence>
<accession>A0A7X0MJ25</accession>
<dbReference type="AlphaFoldDB" id="A0A7X0MJ25"/>
<gene>
    <name evidence="1" type="ORF">HDF25_003195</name>
</gene>
<protein>
    <recommendedName>
        <fullName evidence="3">Lipoprotein</fullName>
    </recommendedName>
</protein>
<proteinExistence type="predicted"/>
<dbReference type="PROSITE" id="PS51257">
    <property type="entry name" value="PROKAR_LIPOPROTEIN"/>
    <property type="match status" value="1"/>
</dbReference>
<dbReference type="EMBL" id="JACHCC010000008">
    <property type="protein sequence ID" value="MBB6501032.1"/>
    <property type="molecule type" value="Genomic_DNA"/>
</dbReference>
<name>A0A7X0MJ25_9SPHI</name>
<sequence length="481" mass="53339">MKSKFTILTMVSFAILIAGCSKNEFNERDAINAQKELLNLKYQHEIDLETLKQKGVNALQQLVNDAALAQLKLSDSLRTNSDIAARKQDYTVTVVDVLTNSPVSDADVTVSSQGKLYTAKTNVQGSVTFTSLYLFPTSPFLISKTGYAATQILQQNIAYGTIKLWNTADVTNEILGNLYIETDLTNNTSEKVGANVLVTASTSIPNGQNNQYNQPGYYNVYFPTYTKADGSYSIKVPAAPNTYNLSFEQITADQKLFVNSTDEDPIQSFPSSLPRVTTIKTYFNVNSYSVGIPNVTNYYYFKFAPDKTGKVLYIPGNQPNYNYNQVLLSSTGDKFQIERLNVNNNYYNNFDVSNFNYDPNTKVDVEMIDVVGNLIQSAPKLAALANSNGKLSNYYSPEGGNGYVHLKRDDTGVIVPNAKGLILKATSYDSYNNTYNLNFTSNLNTANNRYNSNSIQLINKGDKKAVNFYYGSGDSRVKQAN</sequence>